<gene>
    <name evidence="1" type="ORF">ENT77_02940</name>
</gene>
<reference evidence="1" key="1">
    <citation type="journal article" date="2020" name="mSystems">
        <title>Genome- and Community-Level Interaction Insights into Carbon Utilization and Element Cycling Functions of Hydrothermarchaeota in Hydrothermal Sediment.</title>
        <authorList>
            <person name="Zhou Z."/>
            <person name="Liu Y."/>
            <person name="Xu W."/>
            <person name="Pan J."/>
            <person name="Luo Z.H."/>
            <person name="Li M."/>
        </authorList>
    </citation>
    <scope>NUCLEOTIDE SEQUENCE [LARGE SCALE GENOMIC DNA]</scope>
    <source>
        <strain evidence="1">SpSt-609</strain>
    </source>
</reference>
<protein>
    <submittedName>
        <fullName evidence="1">PilZ domain-containing protein</fullName>
    </submittedName>
</protein>
<dbReference type="EMBL" id="DSZY01000014">
    <property type="protein sequence ID" value="HGU40134.1"/>
    <property type="molecule type" value="Genomic_DNA"/>
</dbReference>
<dbReference type="AlphaFoldDB" id="A0A7C4RVS8"/>
<accession>A0A7C4RVS8</accession>
<proteinExistence type="predicted"/>
<comment type="caution">
    <text evidence="1">The sequence shown here is derived from an EMBL/GenBank/DDBJ whole genome shotgun (WGS) entry which is preliminary data.</text>
</comment>
<organism evidence="1">
    <name type="scientific">Fervidobacterium thailandense</name>
    <dbReference type="NCBI Taxonomy" id="1008305"/>
    <lineage>
        <taxon>Bacteria</taxon>
        <taxon>Thermotogati</taxon>
        <taxon>Thermotogota</taxon>
        <taxon>Thermotogae</taxon>
        <taxon>Thermotogales</taxon>
        <taxon>Fervidobacteriaceae</taxon>
        <taxon>Fervidobacterium</taxon>
    </lineage>
</organism>
<evidence type="ECO:0000313" key="1">
    <source>
        <dbReference type="EMBL" id="HGU40134.1"/>
    </source>
</evidence>
<sequence>MTIEDYINTNLRNAILRAYWKKLELSVRFKELSGKRFKLNFLSFDEIPEVIRVDLPVEGYVVTLVGKLVFSEGGEYSYEVFDKVGILQRRSKPRYVSFEPCRVAGFRGIIIDISENGCQVLSEYKPSLRESLRLQLVAKDLVETVQVMWYVEEEECYRFGAFIPQPSESWSTVLKIYERIGEKL</sequence>
<name>A0A7C4RVS8_9BACT</name>